<dbReference type="SUPFAM" id="SSF52540">
    <property type="entry name" value="P-loop containing nucleoside triphosphate hydrolases"/>
    <property type="match status" value="1"/>
</dbReference>
<dbReference type="GO" id="GO:0005524">
    <property type="term" value="F:ATP binding"/>
    <property type="evidence" value="ECO:0007669"/>
    <property type="project" value="UniProtKB-KW"/>
</dbReference>
<dbReference type="GO" id="GO:0005634">
    <property type="term" value="C:nucleus"/>
    <property type="evidence" value="ECO:0007669"/>
    <property type="project" value="TreeGrafter"/>
</dbReference>
<dbReference type="GO" id="GO:0034098">
    <property type="term" value="C:VCP-NPL4-UFD1 AAA ATPase complex"/>
    <property type="evidence" value="ECO:0007669"/>
    <property type="project" value="TreeGrafter"/>
</dbReference>
<dbReference type="GO" id="GO:0016887">
    <property type="term" value="F:ATP hydrolysis activity"/>
    <property type="evidence" value="ECO:0007669"/>
    <property type="project" value="TreeGrafter"/>
</dbReference>
<dbReference type="Proteomes" id="UP000663865">
    <property type="component" value="Unassembled WGS sequence"/>
</dbReference>
<dbReference type="InterPro" id="IPR015415">
    <property type="entry name" value="Spast_Vps4_C"/>
</dbReference>
<keyword evidence="2" id="KW-0067">ATP-binding</keyword>
<dbReference type="PANTHER" id="PTHR23077">
    <property type="entry name" value="AAA-FAMILY ATPASE"/>
    <property type="match status" value="1"/>
</dbReference>
<comment type="caution">
    <text evidence="4">The sequence shown here is derived from an EMBL/GenBank/DDBJ whole genome shotgun (WGS) entry which is preliminary data.</text>
</comment>
<dbReference type="GO" id="GO:0005829">
    <property type="term" value="C:cytosol"/>
    <property type="evidence" value="ECO:0007669"/>
    <property type="project" value="TreeGrafter"/>
</dbReference>
<dbReference type="InterPro" id="IPR050168">
    <property type="entry name" value="AAA_ATPase_domain"/>
</dbReference>
<sequence>MSMSRLDQLIYIPLPNDESRVAILKTSLRKLSVAKDVDMDYLTIVTEENSLKKKQQHICSTTMDSGEPAPVPEIRRDHFDEAMKFARRSVSDKDISEYEIFATKLQRDFQGFPTE</sequence>
<dbReference type="PANTHER" id="PTHR23077:SF171">
    <property type="entry name" value="NUCLEAR VALOSIN-CONTAINING PROTEIN-LIKE"/>
    <property type="match status" value="1"/>
</dbReference>
<keyword evidence="1" id="KW-0547">Nucleotide-binding</keyword>
<proteinExistence type="predicted"/>
<evidence type="ECO:0000256" key="1">
    <source>
        <dbReference type="ARBA" id="ARBA00022741"/>
    </source>
</evidence>
<organism evidence="4 5">
    <name type="scientific">Rotaria socialis</name>
    <dbReference type="NCBI Taxonomy" id="392032"/>
    <lineage>
        <taxon>Eukaryota</taxon>
        <taxon>Metazoa</taxon>
        <taxon>Spiralia</taxon>
        <taxon>Gnathifera</taxon>
        <taxon>Rotifera</taxon>
        <taxon>Eurotatoria</taxon>
        <taxon>Bdelloidea</taxon>
        <taxon>Philodinida</taxon>
        <taxon>Philodinidae</taxon>
        <taxon>Rotaria</taxon>
    </lineage>
</organism>
<dbReference type="InterPro" id="IPR027417">
    <property type="entry name" value="P-loop_NTPase"/>
</dbReference>
<dbReference type="Gene3D" id="6.10.20.150">
    <property type="match status" value="1"/>
</dbReference>
<accession>A0A817TG27</accession>
<dbReference type="GO" id="GO:0030970">
    <property type="term" value="P:retrograde protein transport, ER to cytosol"/>
    <property type="evidence" value="ECO:0007669"/>
    <property type="project" value="TreeGrafter"/>
</dbReference>
<name>A0A817TG27_9BILA</name>
<gene>
    <name evidence="4" type="ORF">KIK155_LOCUS13</name>
</gene>
<protein>
    <recommendedName>
        <fullName evidence="3">Spastin/Vps4 C-terminal domain-containing protein</fullName>
    </recommendedName>
</protein>
<dbReference type="EMBL" id="CAJNYV010000001">
    <property type="protein sequence ID" value="CAF3315608.1"/>
    <property type="molecule type" value="Genomic_DNA"/>
</dbReference>
<dbReference type="GO" id="GO:0031593">
    <property type="term" value="F:polyubiquitin modification-dependent protein binding"/>
    <property type="evidence" value="ECO:0007669"/>
    <property type="project" value="TreeGrafter"/>
</dbReference>
<evidence type="ECO:0000256" key="2">
    <source>
        <dbReference type="ARBA" id="ARBA00022840"/>
    </source>
</evidence>
<evidence type="ECO:0000259" key="3">
    <source>
        <dbReference type="Pfam" id="PF09336"/>
    </source>
</evidence>
<dbReference type="AlphaFoldDB" id="A0A817TG27"/>
<dbReference type="Pfam" id="PF09336">
    <property type="entry name" value="Vps4_C"/>
    <property type="match status" value="1"/>
</dbReference>
<dbReference type="GO" id="GO:0097352">
    <property type="term" value="P:autophagosome maturation"/>
    <property type="evidence" value="ECO:0007669"/>
    <property type="project" value="TreeGrafter"/>
</dbReference>
<dbReference type="GO" id="GO:0051228">
    <property type="term" value="P:mitotic spindle disassembly"/>
    <property type="evidence" value="ECO:0007669"/>
    <property type="project" value="TreeGrafter"/>
</dbReference>
<evidence type="ECO:0000313" key="4">
    <source>
        <dbReference type="EMBL" id="CAF3315608.1"/>
    </source>
</evidence>
<reference evidence="4" key="1">
    <citation type="submission" date="2021-02" db="EMBL/GenBank/DDBJ databases">
        <authorList>
            <person name="Nowell W R."/>
        </authorList>
    </citation>
    <scope>NUCLEOTIDE SEQUENCE</scope>
</reference>
<evidence type="ECO:0000313" key="5">
    <source>
        <dbReference type="Proteomes" id="UP000663865"/>
    </source>
</evidence>
<feature type="domain" description="Spastin/Vps4 C-terminal" evidence="3">
    <location>
        <begin position="70"/>
        <end position="102"/>
    </location>
</feature>